<evidence type="ECO:0000313" key="2">
    <source>
        <dbReference type="Proteomes" id="UP001150603"/>
    </source>
</evidence>
<accession>A0ACC1JAY1</accession>
<comment type="caution">
    <text evidence="1">The sequence shown here is derived from an EMBL/GenBank/DDBJ whole genome shotgun (WGS) entry which is preliminary data.</text>
</comment>
<dbReference type="Proteomes" id="UP001150603">
    <property type="component" value="Unassembled WGS sequence"/>
</dbReference>
<protein>
    <submittedName>
        <fullName evidence="1">Uncharacterized protein</fullName>
    </submittedName>
</protein>
<feature type="non-terminal residue" evidence="1">
    <location>
        <position position="1"/>
    </location>
</feature>
<evidence type="ECO:0000313" key="1">
    <source>
        <dbReference type="EMBL" id="KAJ1944521.1"/>
    </source>
</evidence>
<dbReference type="EMBL" id="JANBPW010001440">
    <property type="protein sequence ID" value="KAJ1944521.1"/>
    <property type="molecule type" value="Genomic_DNA"/>
</dbReference>
<keyword evidence="2" id="KW-1185">Reference proteome</keyword>
<reference evidence="1" key="1">
    <citation type="submission" date="2022-07" db="EMBL/GenBank/DDBJ databases">
        <title>Phylogenomic reconstructions and comparative analyses of Kickxellomycotina fungi.</title>
        <authorList>
            <person name="Reynolds N.K."/>
            <person name="Stajich J.E."/>
            <person name="Barry K."/>
            <person name="Grigoriev I.V."/>
            <person name="Crous P."/>
            <person name="Smith M.E."/>
        </authorList>
    </citation>
    <scope>NUCLEOTIDE SEQUENCE</scope>
    <source>
        <strain evidence="1">NRRL 5244</strain>
    </source>
</reference>
<proteinExistence type="predicted"/>
<name>A0ACC1JAY1_9FUNG</name>
<sequence>ARSGASADNSKNDSDDSNNESEPGTTMPTTPEPSTPLKFVDSGLSIAELDALLPASPSGRPVEWDAHKAAGAMQLLASVAGGCAGLYAESLKLHETNMQLLMDLGTEKRLREAQGLAIAQQREKLTRASAASETSERRIDEAAQELTAKHELAKAAWADERQRLFDNIERLTQDVKALKSEPIQLRSATPQTAAAATVTAGAVVGSIEHVTDTSHDQTIQDLEQRVSALQSDLDAKTVAVTGLQTQLAELEPLRVRISELEAEVAQLRQYEFELKQDLSDAQAKLEQQDATLTSNETALGDYVQKLKDANALLASETAQSRSADAASPLAPASDELSQVHEMYSLKLMAKEDSLRNREDELEAIRAYVAEIETTLQAALPADPQRSISNMSPPMHGSLPRIASLSPQRPQSRTRTATGFLQGLKSNYLGMNGSNSDLHATQSATDLLQSPPMPHNPLHRVSSTQSLATTNGAVPAAPLPTQGPDGVPQLVSSLLPIAQAASLEVKRLKSLIYELDEQTRLARVELGDTQERYNNLKKHCQVRAHKEDAVQQDIADVLAQITRMREKVQLAEQEKARYEQEAKDLWDRCRQAESKTADQVLTQIVDRLGSADWAKLRHSSPSTPPEDMPQLPAPLPSKFVPLSAISISHPQAAEIRAEFNELLHQVIARRDEDIVRIQAVADAMRGDARKALKAANARAWNTSTRGVQTA</sequence>
<organism evidence="1 2">
    <name type="scientific">Linderina macrospora</name>
    <dbReference type="NCBI Taxonomy" id="4868"/>
    <lineage>
        <taxon>Eukaryota</taxon>
        <taxon>Fungi</taxon>
        <taxon>Fungi incertae sedis</taxon>
        <taxon>Zoopagomycota</taxon>
        <taxon>Kickxellomycotina</taxon>
        <taxon>Kickxellomycetes</taxon>
        <taxon>Kickxellales</taxon>
        <taxon>Kickxellaceae</taxon>
        <taxon>Linderina</taxon>
    </lineage>
</organism>
<gene>
    <name evidence="1" type="ORF">FBU59_002577</name>
</gene>